<sequence length="1234" mass="134492">MADPGAEAAGGLTAPPPPPPPQKPDTAVGDATAPPPLQTDTADPGTLGSTPTPPPQNQTEAVVDTTGQTQLHEPPVQTEASGAAGPPAQQKTVVAGGETHLPAPPPPPREQGDAAAKDGNESKDSASGMEKPRQAEEQKPGPSRWRRVRSPVLLLLSLFRLRLGRQGQGQPIKQPVISPPPTEDGGAGDVDAPHKPATEKDAGEGSKRRRHEAEGSMSASGRKEAPPVVMEPHQTKRRKSLQRTESVLPPDGVVGSAADANPSPMRRKLQKVSRLVKNTMSWYRRHRSRENAENPEEEAASEKEKVAETKPSTSPPEEAATKSKQDDKMDKSSKQPSTAAQEGQSSPSKKPHPRWEWVEERLEGILEDACMRLVEAESEKRLDNKKRRCLLTFSVFPVGSEVKKQAVTYWWSTRFKLPSEKVADNANEIFSTLSVGGFLEPIENRCSRVIHGCRVNPLVHWMVKRMAREKYLADLDDRGSPAEDQSKSEVLCLTPGNRDKMQKLRDDDDSQARIKPSPTKVPPDGTAAARPPSQDQQKKAKLDAEKLETAILLIEYEKKKVILNISAHVYRLPQSLLIKLADQLEVLQLGRWGNSDDETYMEVEALESLSAIGKLKNLRYLSVRGLSRLTELPSEVRLLRRLAILDARGCQNLVSVPSATVQKLKGLTHLDLTECYMLEHIGRGVSALSELRVFKGFVFGVGKRRRDACRLQHLAKLKKLRKLNVNVTTDASVEKDEMAQLGKLAGLVSLTVTWGELPSVLLAGSKKLEELIKKWTDLVLPRGLEKLDVRCYPVGGELPVEKWLSGQRKLRKLYVRGGEVEGLDIPGDNNIETLRVRYLNNFKMKWTDELRPKLNMSSIRCVEVLDKDLKVMRNQTKSKGDSMIKDEPKKTKTVKEEHELVPIKKRMEIPESTIDENGVWVKDPKEEAARMTQEDAPKAEAAATSVAGKAEKDEDGKAPQTEAQGKQSSPKGNEGENEQAAVEDRGDAGETKKAEGGDIVKEEKDQSKAGKDEEHDITKKDAKEHVPTVDENGKQERDEKELKEDVEKRAPPKLAMDQAAADGDVKEGAVIDKTDAEKLSEVKEEREDRVGGAIGQDEPPTKEDKGDAGEIRKSDDGDADDGDAAADEPQGVGEGEVQEGDGKVFDMADEQPIADEDGGDGDTSVADVTSSLAPQPAEPKEKNPEKLTTPAKTTTGTVTPPALPPATSNTASAAAGQAATEPKEHDGSTGTGGT</sequence>
<name>A0ACD5ZIC3_AVESA</name>
<accession>A0ACD5ZIC3</accession>
<organism evidence="1 2">
    <name type="scientific">Avena sativa</name>
    <name type="common">Oat</name>
    <dbReference type="NCBI Taxonomy" id="4498"/>
    <lineage>
        <taxon>Eukaryota</taxon>
        <taxon>Viridiplantae</taxon>
        <taxon>Streptophyta</taxon>
        <taxon>Embryophyta</taxon>
        <taxon>Tracheophyta</taxon>
        <taxon>Spermatophyta</taxon>
        <taxon>Magnoliopsida</taxon>
        <taxon>Liliopsida</taxon>
        <taxon>Poales</taxon>
        <taxon>Poaceae</taxon>
        <taxon>BOP clade</taxon>
        <taxon>Pooideae</taxon>
        <taxon>Poodae</taxon>
        <taxon>Poeae</taxon>
        <taxon>Poeae Chloroplast Group 1 (Aveneae type)</taxon>
        <taxon>Aveninae</taxon>
        <taxon>Avena</taxon>
    </lineage>
</organism>
<proteinExistence type="predicted"/>
<evidence type="ECO:0000313" key="2">
    <source>
        <dbReference type="Proteomes" id="UP001732700"/>
    </source>
</evidence>
<reference evidence="1" key="1">
    <citation type="submission" date="2021-05" db="EMBL/GenBank/DDBJ databases">
        <authorList>
            <person name="Scholz U."/>
            <person name="Mascher M."/>
            <person name="Fiebig A."/>
        </authorList>
    </citation>
    <scope>NUCLEOTIDE SEQUENCE [LARGE SCALE GENOMIC DNA]</scope>
</reference>
<keyword evidence="2" id="KW-1185">Reference proteome</keyword>
<protein>
    <submittedName>
        <fullName evidence="1">Uncharacterized protein</fullName>
    </submittedName>
</protein>
<dbReference type="Proteomes" id="UP001732700">
    <property type="component" value="Chromosome 6D"/>
</dbReference>
<reference evidence="1" key="2">
    <citation type="submission" date="2025-09" db="UniProtKB">
        <authorList>
            <consortium name="EnsemblPlants"/>
        </authorList>
    </citation>
    <scope>IDENTIFICATION</scope>
</reference>
<evidence type="ECO:0000313" key="1">
    <source>
        <dbReference type="EnsemblPlants" id="AVESA.00010b.r2.6DG1159940.1.CDS"/>
    </source>
</evidence>
<dbReference type="EnsemblPlants" id="AVESA.00010b.r2.6DG1159940.1">
    <property type="protein sequence ID" value="AVESA.00010b.r2.6DG1159940.1.CDS"/>
    <property type="gene ID" value="AVESA.00010b.r2.6DG1159940"/>
</dbReference>